<dbReference type="PANTHER" id="PTHR33545">
    <property type="entry name" value="UPF0750 MEMBRANE PROTEIN YITT-RELATED"/>
    <property type="match status" value="1"/>
</dbReference>
<dbReference type="InterPro" id="IPR019264">
    <property type="entry name" value="DUF2179"/>
</dbReference>
<dbReference type="CDD" id="cd16380">
    <property type="entry name" value="YitT_C"/>
    <property type="match status" value="1"/>
</dbReference>
<sequence length="298" mass="31654">MSATPTPPAADSGNLFEKIKNLGLIVLGILCAGMGLKGFLLSSHFIDGGVTGISMLISATLDVPLSWLLLIINLPFVVLGYRQIGLGFALKSAAAIAGLALCIAVVPYPDMTKDLLLTAVFGGVFIGAGIGFAMRGGAVLDGTEVAALLINRHSSLLKVSDVILVLNIFIFGVAAFVLGAQTAMYSILTYVAASKTLDFLLNGIEQYTGVTIISGQSEAIRQAITNTLGRGVTLYQGKRGYGKRGDQDLDMDIVFTVVTRLELPQLRTEIRRIDPQAFVIQHSIDDAEGGMVKKRPFH</sequence>
<dbReference type="Pfam" id="PF10035">
    <property type="entry name" value="DUF2179"/>
    <property type="match status" value="1"/>
</dbReference>
<accession>A0ABS8ARJ2</accession>
<reference evidence="8" key="1">
    <citation type="submission" date="2021-10" db="EMBL/GenBank/DDBJ databases">
        <authorList>
            <person name="Dean J.D."/>
            <person name="Kim M.K."/>
            <person name="Newey C.N."/>
            <person name="Stoker T.S."/>
            <person name="Thompson D.W."/>
            <person name="Grose J.H."/>
        </authorList>
    </citation>
    <scope>NUCLEOTIDE SEQUENCE</scope>
    <source>
        <strain evidence="8">BT178</strain>
    </source>
</reference>
<feature type="transmembrane region" description="Helical" evidence="6">
    <location>
        <begin position="84"/>
        <end position="108"/>
    </location>
</feature>
<evidence type="ECO:0000313" key="8">
    <source>
        <dbReference type="EMBL" id="MCB2408364.1"/>
    </source>
</evidence>
<dbReference type="InterPro" id="IPR015867">
    <property type="entry name" value="N-reg_PII/ATP_PRibTrfase_C"/>
</dbReference>
<dbReference type="RefSeq" id="WP_226175372.1">
    <property type="nucleotide sequence ID" value="NZ_JAJADR010000002.1"/>
</dbReference>
<feature type="domain" description="DUF2179" evidence="7">
    <location>
        <begin position="230"/>
        <end position="289"/>
    </location>
</feature>
<name>A0ABS8ARJ2_9BACT</name>
<comment type="subcellular location">
    <subcellularLocation>
        <location evidence="1">Cell membrane</location>
        <topology evidence="1">Multi-pass membrane protein</topology>
    </subcellularLocation>
</comment>
<evidence type="ECO:0000259" key="7">
    <source>
        <dbReference type="Pfam" id="PF10035"/>
    </source>
</evidence>
<evidence type="ECO:0000256" key="2">
    <source>
        <dbReference type="ARBA" id="ARBA00022475"/>
    </source>
</evidence>
<feature type="transmembrane region" description="Helical" evidence="6">
    <location>
        <begin position="22"/>
        <end position="41"/>
    </location>
</feature>
<evidence type="ECO:0000256" key="1">
    <source>
        <dbReference type="ARBA" id="ARBA00004651"/>
    </source>
</evidence>
<dbReference type="InterPro" id="IPR003740">
    <property type="entry name" value="YitT"/>
</dbReference>
<keyword evidence="5 6" id="KW-0472">Membrane</keyword>
<gene>
    <name evidence="8" type="ORF">LGH74_10275</name>
</gene>
<dbReference type="PIRSF" id="PIRSF006483">
    <property type="entry name" value="Membrane_protein_YitT"/>
    <property type="match status" value="1"/>
</dbReference>
<evidence type="ECO:0000256" key="5">
    <source>
        <dbReference type="ARBA" id="ARBA00023136"/>
    </source>
</evidence>
<comment type="caution">
    <text evidence="8">The sequence shown here is derived from an EMBL/GenBank/DDBJ whole genome shotgun (WGS) entry which is preliminary data.</text>
</comment>
<feature type="transmembrane region" description="Helical" evidence="6">
    <location>
        <begin position="115"/>
        <end position="134"/>
    </location>
</feature>
<keyword evidence="9" id="KW-1185">Reference proteome</keyword>
<evidence type="ECO:0000256" key="4">
    <source>
        <dbReference type="ARBA" id="ARBA00022989"/>
    </source>
</evidence>
<dbReference type="PANTHER" id="PTHR33545:SF3">
    <property type="entry name" value="UPF0750 MEMBRANE PROTEIN YQFU"/>
    <property type="match status" value="1"/>
</dbReference>
<dbReference type="Gene3D" id="3.30.70.120">
    <property type="match status" value="1"/>
</dbReference>
<evidence type="ECO:0000256" key="3">
    <source>
        <dbReference type="ARBA" id="ARBA00022692"/>
    </source>
</evidence>
<keyword evidence="4 6" id="KW-1133">Transmembrane helix</keyword>
<dbReference type="EMBL" id="JAJADR010000002">
    <property type="protein sequence ID" value="MCB2408364.1"/>
    <property type="molecule type" value="Genomic_DNA"/>
</dbReference>
<feature type="transmembrane region" description="Helical" evidence="6">
    <location>
        <begin position="53"/>
        <end position="78"/>
    </location>
</feature>
<keyword evidence="3 6" id="KW-0812">Transmembrane</keyword>
<evidence type="ECO:0000256" key="6">
    <source>
        <dbReference type="SAM" id="Phobius"/>
    </source>
</evidence>
<dbReference type="Pfam" id="PF02588">
    <property type="entry name" value="YitT_membrane"/>
    <property type="match status" value="1"/>
</dbReference>
<keyword evidence="2" id="KW-1003">Cell membrane</keyword>
<dbReference type="InterPro" id="IPR051461">
    <property type="entry name" value="UPF0750_membrane"/>
</dbReference>
<evidence type="ECO:0000313" key="9">
    <source>
        <dbReference type="Proteomes" id="UP001165296"/>
    </source>
</evidence>
<feature type="transmembrane region" description="Helical" evidence="6">
    <location>
        <begin position="162"/>
        <end position="180"/>
    </location>
</feature>
<dbReference type="Proteomes" id="UP001165296">
    <property type="component" value="Unassembled WGS sequence"/>
</dbReference>
<organism evidence="8 9">
    <name type="scientific">Hymenobacter lucidus</name>
    <dbReference type="NCBI Taxonomy" id="2880930"/>
    <lineage>
        <taxon>Bacteria</taxon>
        <taxon>Pseudomonadati</taxon>
        <taxon>Bacteroidota</taxon>
        <taxon>Cytophagia</taxon>
        <taxon>Cytophagales</taxon>
        <taxon>Hymenobacteraceae</taxon>
        <taxon>Hymenobacter</taxon>
    </lineage>
</organism>
<protein>
    <submittedName>
        <fullName evidence="8">YitT family protein</fullName>
    </submittedName>
</protein>
<proteinExistence type="predicted"/>